<evidence type="ECO:0000256" key="1">
    <source>
        <dbReference type="ARBA" id="ARBA00010062"/>
    </source>
</evidence>
<dbReference type="PANTHER" id="PTHR30483:SF6">
    <property type="entry name" value="PERIPLASMIC BINDING PROTEIN OF ABC TRANSPORTER FOR NATURAL AMINO ACIDS"/>
    <property type="match status" value="1"/>
</dbReference>
<evidence type="ECO:0000256" key="2">
    <source>
        <dbReference type="ARBA" id="ARBA00022448"/>
    </source>
</evidence>
<dbReference type="CDD" id="cd06347">
    <property type="entry name" value="PBP1_ABC_LivK_ligand_binding-like"/>
    <property type="match status" value="1"/>
</dbReference>
<evidence type="ECO:0000313" key="8">
    <source>
        <dbReference type="Proteomes" id="UP000007013"/>
    </source>
</evidence>
<dbReference type="Pfam" id="PF13458">
    <property type="entry name" value="Peripla_BP_6"/>
    <property type="match status" value="1"/>
</dbReference>
<reference evidence="7 8" key="1">
    <citation type="journal article" date="2011" name="J. Bacteriol.">
        <title>Genome sequence of the verrucomicrobium Opitutus terrae PB90-1, an abundant inhabitant of rice paddy soil ecosystems.</title>
        <authorList>
            <person name="van Passel M.W."/>
            <person name="Kant R."/>
            <person name="Palva A."/>
            <person name="Copeland A."/>
            <person name="Lucas S."/>
            <person name="Lapidus A."/>
            <person name="Glavina del Rio T."/>
            <person name="Pitluck S."/>
            <person name="Goltsman E."/>
            <person name="Clum A."/>
            <person name="Sun H."/>
            <person name="Schmutz J."/>
            <person name="Larimer F.W."/>
            <person name="Land M.L."/>
            <person name="Hauser L."/>
            <person name="Kyrpides N."/>
            <person name="Mikhailova N."/>
            <person name="Richardson P.P."/>
            <person name="Janssen P.H."/>
            <person name="de Vos W.M."/>
            <person name="Smidt H."/>
        </authorList>
    </citation>
    <scope>NUCLEOTIDE SEQUENCE [LARGE SCALE GENOMIC DNA]</scope>
    <source>
        <strain evidence="8">DSM 11246 / JCM 15787 / PB90-1</strain>
    </source>
</reference>
<dbReference type="OrthoDB" id="9783240at2"/>
<dbReference type="InterPro" id="IPR028082">
    <property type="entry name" value="Peripla_BP_I"/>
</dbReference>
<comment type="similarity">
    <text evidence="1">Belongs to the leucine-binding protein family.</text>
</comment>
<dbReference type="InterPro" id="IPR000709">
    <property type="entry name" value="Leu_Ile_Val-bd"/>
</dbReference>
<keyword evidence="7" id="KW-0675">Receptor</keyword>
<dbReference type="InterPro" id="IPR028081">
    <property type="entry name" value="Leu-bd"/>
</dbReference>
<dbReference type="PRINTS" id="PR00337">
    <property type="entry name" value="LEUILEVALBP"/>
</dbReference>
<dbReference type="HOGENOM" id="CLU_027128_6_1_0"/>
<evidence type="ECO:0000259" key="6">
    <source>
        <dbReference type="Pfam" id="PF13458"/>
    </source>
</evidence>
<evidence type="ECO:0000256" key="4">
    <source>
        <dbReference type="ARBA" id="ARBA00022970"/>
    </source>
</evidence>
<keyword evidence="8" id="KW-1185">Reference proteome</keyword>
<keyword evidence="2" id="KW-0813">Transport</keyword>
<name>B1ZYR7_OPITP</name>
<proteinExistence type="inferred from homology"/>
<feature type="domain" description="Leucine-binding protein" evidence="6">
    <location>
        <begin position="28"/>
        <end position="367"/>
    </location>
</feature>
<dbReference type="AlphaFoldDB" id="B1ZYR7"/>
<gene>
    <name evidence="7" type="ordered locus">Oter_2020</name>
</gene>
<dbReference type="Gene3D" id="3.40.50.2300">
    <property type="match status" value="2"/>
</dbReference>
<evidence type="ECO:0000256" key="5">
    <source>
        <dbReference type="SAM" id="SignalP"/>
    </source>
</evidence>
<dbReference type="eggNOG" id="COG0683">
    <property type="taxonomic scope" value="Bacteria"/>
</dbReference>
<dbReference type="GO" id="GO:0006865">
    <property type="term" value="P:amino acid transport"/>
    <property type="evidence" value="ECO:0007669"/>
    <property type="project" value="UniProtKB-KW"/>
</dbReference>
<keyword evidence="3 5" id="KW-0732">Signal</keyword>
<dbReference type="Proteomes" id="UP000007013">
    <property type="component" value="Chromosome"/>
</dbReference>
<dbReference type="SUPFAM" id="SSF53822">
    <property type="entry name" value="Periplasmic binding protein-like I"/>
    <property type="match status" value="1"/>
</dbReference>
<protein>
    <submittedName>
        <fullName evidence="7">Extracellular ligand-binding receptor</fullName>
    </submittedName>
</protein>
<feature type="chain" id="PRO_5002774610" evidence="5">
    <location>
        <begin position="27"/>
        <end position="384"/>
    </location>
</feature>
<dbReference type="EMBL" id="CP001032">
    <property type="protein sequence ID" value="ACB75303.1"/>
    <property type="molecule type" value="Genomic_DNA"/>
</dbReference>
<organism evidence="7 8">
    <name type="scientific">Opitutus terrae (strain DSM 11246 / JCM 15787 / PB90-1)</name>
    <dbReference type="NCBI Taxonomy" id="452637"/>
    <lineage>
        <taxon>Bacteria</taxon>
        <taxon>Pseudomonadati</taxon>
        <taxon>Verrucomicrobiota</taxon>
        <taxon>Opitutia</taxon>
        <taxon>Opitutales</taxon>
        <taxon>Opitutaceae</taxon>
        <taxon>Opitutus</taxon>
    </lineage>
</organism>
<evidence type="ECO:0000256" key="3">
    <source>
        <dbReference type="ARBA" id="ARBA00022729"/>
    </source>
</evidence>
<dbReference type="InterPro" id="IPR051010">
    <property type="entry name" value="BCAA_transport"/>
</dbReference>
<evidence type="ECO:0000313" key="7">
    <source>
        <dbReference type="EMBL" id="ACB75303.1"/>
    </source>
</evidence>
<keyword evidence="4" id="KW-0029">Amino-acid transport</keyword>
<dbReference type="STRING" id="452637.Oter_2020"/>
<sequence length="384" mass="40850">MPPSFLRPLFCSLAAAALIATARAEAEPIKIGEYASLTGKEASLGQSSHQGTVLAVETINAAGGVLGRPLQLITEDTQSKAGESGTAVRKLISRDKVVAILGEVASSRSLEGAPICQRLKVPMVTPASTNPKVTETGDYIFRVCFIDPFQGPVMAKFALETLKAKRLGLMVSASSAYSVGLAKYFKEAIVAGGGTIVAEQRYQEGDKDFKAQLTAIRAAGVDAIFNPGYYNEGALMVKQARDLGITVPMFGADSWEAEALIELGGKAVEGVFLCSHYTPTDPAPRVQDFVRAYRQRWGAGYAPDSNASLGYDSVLVLADAIRRAGSAEPKAIRDALAQTRNFEAVTGTITIDKNRDASKSAVVITVKHGQFQYVQTMERAPLAP</sequence>
<feature type="signal peptide" evidence="5">
    <location>
        <begin position="1"/>
        <end position="26"/>
    </location>
</feature>
<dbReference type="PANTHER" id="PTHR30483">
    <property type="entry name" value="LEUCINE-SPECIFIC-BINDING PROTEIN"/>
    <property type="match status" value="1"/>
</dbReference>
<accession>B1ZYR7</accession>
<dbReference type="RefSeq" id="WP_012374840.1">
    <property type="nucleotide sequence ID" value="NC_010571.1"/>
</dbReference>
<dbReference type="KEGG" id="ote:Oter_2020"/>